<evidence type="ECO:0000313" key="2">
    <source>
        <dbReference type="EMBL" id="CAE4644768.1"/>
    </source>
</evidence>
<evidence type="ECO:0000259" key="1">
    <source>
        <dbReference type="PROSITE" id="PS50011"/>
    </source>
</evidence>
<feature type="domain" description="Protein kinase" evidence="1">
    <location>
        <begin position="1"/>
        <end position="187"/>
    </location>
</feature>
<proteinExistence type="predicted"/>
<dbReference type="PROSITE" id="PS50011">
    <property type="entry name" value="PROTEIN_KINASE_DOM"/>
    <property type="match status" value="1"/>
</dbReference>
<dbReference type="SUPFAM" id="SSF56112">
    <property type="entry name" value="Protein kinase-like (PK-like)"/>
    <property type="match status" value="1"/>
</dbReference>
<dbReference type="PANTHER" id="PTHR44329:SF214">
    <property type="entry name" value="PROTEIN KINASE DOMAIN-CONTAINING PROTEIN"/>
    <property type="match status" value="1"/>
</dbReference>
<dbReference type="InterPro" id="IPR000719">
    <property type="entry name" value="Prot_kinase_dom"/>
</dbReference>
<dbReference type="EMBL" id="HBNS01044891">
    <property type="protein sequence ID" value="CAE4644768.1"/>
    <property type="molecule type" value="Transcribed_RNA"/>
</dbReference>
<sequence>MENTHMDALVMGTFTSNPLIVNMYAHCATTVLTEFMGGANVEDIAILGSGQLHGRPYDSDSKNDLTVEQKLDIALLMAKAIASLHGFKGGVIVHNDIQLCQFLYNEQGELKMGDFNRAEVMLFDEKNKEYCRYQNGEGWGNYRSYEEYWDLRINEKIDVLSMGNNIYALLTGQWIYPDSDDQVAKVS</sequence>
<name>A0A7S4SHB5_9STRA</name>
<dbReference type="PANTHER" id="PTHR44329">
    <property type="entry name" value="SERINE/THREONINE-PROTEIN KINASE TNNI3K-RELATED"/>
    <property type="match status" value="1"/>
</dbReference>
<dbReference type="InterPro" id="IPR011009">
    <property type="entry name" value="Kinase-like_dom_sf"/>
</dbReference>
<reference evidence="2" key="1">
    <citation type="submission" date="2021-01" db="EMBL/GenBank/DDBJ databases">
        <authorList>
            <person name="Corre E."/>
            <person name="Pelletier E."/>
            <person name="Niang G."/>
            <person name="Scheremetjew M."/>
            <person name="Finn R."/>
            <person name="Kale V."/>
            <person name="Holt S."/>
            <person name="Cochrane G."/>
            <person name="Meng A."/>
            <person name="Brown T."/>
            <person name="Cohen L."/>
        </authorList>
    </citation>
    <scope>NUCLEOTIDE SEQUENCE</scope>
    <source>
        <strain evidence="2">GSO104</strain>
    </source>
</reference>
<dbReference type="GO" id="GO:0005524">
    <property type="term" value="F:ATP binding"/>
    <property type="evidence" value="ECO:0007669"/>
    <property type="project" value="InterPro"/>
</dbReference>
<dbReference type="Gene3D" id="1.10.510.10">
    <property type="entry name" value="Transferase(Phosphotransferase) domain 1"/>
    <property type="match status" value="1"/>
</dbReference>
<dbReference type="Pfam" id="PF00069">
    <property type="entry name" value="Pkinase"/>
    <property type="match status" value="1"/>
</dbReference>
<organism evidence="2">
    <name type="scientific">Ditylum brightwellii</name>
    <dbReference type="NCBI Taxonomy" id="49249"/>
    <lineage>
        <taxon>Eukaryota</taxon>
        <taxon>Sar</taxon>
        <taxon>Stramenopiles</taxon>
        <taxon>Ochrophyta</taxon>
        <taxon>Bacillariophyta</taxon>
        <taxon>Mediophyceae</taxon>
        <taxon>Lithodesmiophycidae</taxon>
        <taxon>Lithodesmiales</taxon>
        <taxon>Lithodesmiaceae</taxon>
        <taxon>Ditylum</taxon>
    </lineage>
</organism>
<dbReference type="AlphaFoldDB" id="A0A7S4SHB5"/>
<gene>
    <name evidence="2" type="ORF">DBRI00130_LOCUS34753</name>
</gene>
<dbReference type="GO" id="GO:0004674">
    <property type="term" value="F:protein serine/threonine kinase activity"/>
    <property type="evidence" value="ECO:0007669"/>
    <property type="project" value="TreeGrafter"/>
</dbReference>
<protein>
    <recommendedName>
        <fullName evidence="1">Protein kinase domain-containing protein</fullName>
    </recommendedName>
</protein>
<dbReference type="InterPro" id="IPR051681">
    <property type="entry name" value="Ser/Thr_Kinases-Pseudokinases"/>
</dbReference>
<accession>A0A7S4SHB5</accession>